<feature type="chain" id="PRO_5012641854" evidence="2">
    <location>
        <begin position="23"/>
        <end position="937"/>
    </location>
</feature>
<feature type="transmembrane region" description="Helical" evidence="1">
    <location>
        <begin position="629"/>
        <end position="649"/>
    </location>
</feature>
<proteinExistence type="predicted"/>
<evidence type="ECO:0000313" key="4">
    <source>
        <dbReference type="Proteomes" id="UP000243217"/>
    </source>
</evidence>
<feature type="signal peptide" evidence="2">
    <location>
        <begin position="1"/>
        <end position="22"/>
    </location>
</feature>
<protein>
    <submittedName>
        <fullName evidence="3">Inositol-3,4-bisphosphate 4-phosphatase</fullName>
    </submittedName>
</protein>
<evidence type="ECO:0000313" key="3">
    <source>
        <dbReference type="EMBL" id="OQS00121.1"/>
    </source>
</evidence>
<accession>A0A1V9ZQ94</accession>
<keyword evidence="1" id="KW-0472">Membrane</keyword>
<feature type="transmembrane region" description="Helical" evidence="1">
    <location>
        <begin position="388"/>
        <end position="410"/>
    </location>
</feature>
<reference evidence="3 4" key="1">
    <citation type="journal article" date="2014" name="Genome Biol. Evol.">
        <title>The secreted proteins of Achlya hypogyna and Thraustotheca clavata identify the ancestral oomycete secretome and reveal gene acquisitions by horizontal gene transfer.</title>
        <authorList>
            <person name="Misner I."/>
            <person name="Blouin N."/>
            <person name="Leonard G."/>
            <person name="Richards T.A."/>
            <person name="Lane C.E."/>
        </authorList>
    </citation>
    <scope>NUCLEOTIDE SEQUENCE [LARGE SCALE GENOMIC DNA]</scope>
    <source>
        <strain evidence="3 4">ATCC 34112</strain>
    </source>
</reference>
<comment type="caution">
    <text evidence="3">The sequence shown here is derived from an EMBL/GenBank/DDBJ whole genome shotgun (WGS) entry which is preliminary data.</text>
</comment>
<keyword evidence="2" id="KW-0732">Signal</keyword>
<dbReference type="STRING" id="74557.A0A1V9ZQ94"/>
<dbReference type="AlphaFoldDB" id="A0A1V9ZQ94"/>
<keyword evidence="4" id="KW-1185">Reference proteome</keyword>
<dbReference type="EMBL" id="JNBS01001749">
    <property type="protein sequence ID" value="OQS00121.1"/>
    <property type="molecule type" value="Genomic_DNA"/>
</dbReference>
<name>A0A1V9ZQ94_9STRA</name>
<evidence type="ECO:0000256" key="2">
    <source>
        <dbReference type="SAM" id="SignalP"/>
    </source>
</evidence>
<dbReference type="OrthoDB" id="159395at2759"/>
<gene>
    <name evidence="3" type="ORF">THRCLA_21744</name>
</gene>
<evidence type="ECO:0000256" key="1">
    <source>
        <dbReference type="SAM" id="Phobius"/>
    </source>
</evidence>
<dbReference type="Proteomes" id="UP000243217">
    <property type="component" value="Unassembled WGS sequence"/>
</dbReference>
<keyword evidence="1" id="KW-1133">Transmembrane helix</keyword>
<keyword evidence="1" id="KW-0812">Transmembrane</keyword>
<organism evidence="3 4">
    <name type="scientific">Thraustotheca clavata</name>
    <dbReference type="NCBI Taxonomy" id="74557"/>
    <lineage>
        <taxon>Eukaryota</taxon>
        <taxon>Sar</taxon>
        <taxon>Stramenopiles</taxon>
        <taxon>Oomycota</taxon>
        <taxon>Saprolegniomycetes</taxon>
        <taxon>Saprolegniales</taxon>
        <taxon>Achlyaceae</taxon>
        <taxon>Thraustotheca</taxon>
    </lineage>
</organism>
<feature type="transmembrane region" description="Helical" evidence="1">
    <location>
        <begin position="416"/>
        <end position="438"/>
    </location>
</feature>
<feature type="transmembrane region" description="Helical" evidence="1">
    <location>
        <begin position="459"/>
        <end position="480"/>
    </location>
</feature>
<feature type="transmembrane region" description="Helical" evidence="1">
    <location>
        <begin position="527"/>
        <end position="549"/>
    </location>
</feature>
<sequence>MSRRHWLGPLLFLFVWTGFAASEEFIWTPTYTTTCVNCTVQVSLSSWANTINSKGLDGSKLATCGIGNVVMTIEYPQGMYYRKLSVQQTLNWTNAANVACSINGTSLTTFNATMGTSSIVIQLPPAALALLAVGNSTMLLSHLNSPVLSSSYISLGSISVAASNISSACLLNDNKLTQITLFDHNPMKIGQNLTNLLLNVTAITPLNNVIGTWTNVTMSMVASGVIPPLSTFQLLSINERTHFLEAFSNLTSVTLLLKDQPPVSLYSNGSQAFTLGDKGTFFVIPESITIPQNTPFSLVFGNVYNPTTTTGALQGIEYIIYYGDTQIQSNTIGRTTSTAKYYTVLQGKFTSSQNSYDLLSAIFFGVCLVISLYIVYKHGLAFTSSTIWTDLVSISVVLSFVCSFSAYFLWLFRPSYIFVFLTAGQYLFQVIMIVSLCFHWASVLRLQLFRKLSHKSPVVFVYIGINAIMLGGLLGCLIVFSTKLDCVYTDNKTGALRYSDLLNVDSPPPANGYQVLDSLAMCKMNGYYVLLALGFMVFTLFLVILGGAVMCRGRSLMLSEAQPLDDRMMMRKSLTIFYCIIATAVVIFVISDIIYIASYIISKPIEYAYQDTGTVPDASSNNQRVSTSVWYLFTIWLPQIVPPLLLLLLHYDPKREDDADEIAVLSAPKDTYVAHASIDTPESEAVGDLNVFKSHRNRRYVERAGTFLEDASNKLHVIVKLKVPEGALPTMCYISLEYCTLPQTSKQEQNNRQVLLHTLTKDAVWKHVAETERITTDEYHSDAEQFRSSTLGMSNVPFVAVLSIPVLGLAPNTLLRFILHASQTHRPDDSHVINVDTEEYDPLMEFVTTPQAIMDAASHGQALVVNVADDNDITCPELLPGNPRKTLQNTRYLDTKLFHDAKLNVTTVSMGESSTGEELSHQNMGNIIRYFQYVTSL</sequence>
<feature type="transmembrane region" description="Helical" evidence="1">
    <location>
        <begin position="576"/>
        <end position="601"/>
    </location>
</feature>
<feature type="transmembrane region" description="Helical" evidence="1">
    <location>
        <begin position="358"/>
        <end position="376"/>
    </location>
</feature>